<name>A0AAN8ZA69_9MAGN</name>
<sequence>MLALPARNLIEVTINNDEEFVDSEAVGTIVNPKQRRKELNDIGNDLLQYFGGLFLEKLDGSEPNKSKDVIKQDNQELDVKEQGYCHSKTYAKMLEKSNGGNMFSDNMELDENAPNRSYFKEEKNPEDNSFMENYLFVNEEEHGSAFSSLISADVAFD</sequence>
<organism evidence="2 3">
    <name type="scientific">Dillenia turbinata</name>
    <dbReference type="NCBI Taxonomy" id="194707"/>
    <lineage>
        <taxon>Eukaryota</taxon>
        <taxon>Viridiplantae</taxon>
        <taxon>Streptophyta</taxon>
        <taxon>Embryophyta</taxon>
        <taxon>Tracheophyta</taxon>
        <taxon>Spermatophyta</taxon>
        <taxon>Magnoliopsida</taxon>
        <taxon>eudicotyledons</taxon>
        <taxon>Gunneridae</taxon>
        <taxon>Pentapetalae</taxon>
        <taxon>Dilleniales</taxon>
        <taxon>Dilleniaceae</taxon>
        <taxon>Dillenia</taxon>
    </lineage>
</organism>
<accession>A0AAN8ZA69</accession>
<evidence type="ECO:0000256" key="1">
    <source>
        <dbReference type="SAM" id="MobiDB-lite"/>
    </source>
</evidence>
<comment type="caution">
    <text evidence="2">The sequence shown here is derived from an EMBL/GenBank/DDBJ whole genome shotgun (WGS) entry which is preliminary data.</text>
</comment>
<proteinExistence type="predicted"/>
<evidence type="ECO:0000313" key="3">
    <source>
        <dbReference type="Proteomes" id="UP001370490"/>
    </source>
</evidence>
<dbReference type="EMBL" id="JBAMMX010000010">
    <property type="protein sequence ID" value="KAK6932549.1"/>
    <property type="molecule type" value="Genomic_DNA"/>
</dbReference>
<dbReference type="Proteomes" id="UP001370490">
    <property type="component" value="Unassembled WGS sequence"/>
</dbReference>
<reference evidence="2 3" key="1">
    <citation type="submission" date="2023-12" db="EMBL/GenBank/DDBJ databases">
        <title>A high-quality genome assembly for Dillenia turbinata (Dilleniales).</title>
        <authorList>
            <person name="Chanderbali A."/>
        </authorList>
    </citation>
    <scope>NUCLEOTIDE SEQUENCE [LARGE SCALE GENOMIC DNA]</scope>
    <source>
        <strain evidence="2">LSX21</strain>
        <tissue evidence="2">Leaf</tissue>
    </source>
</reference>
<evidence type="ECO:0000313" key="2">
    <source>
        <dbReference type="EMBL" id="KAK6932549.1"/>
    </source>
</evidence>
<keyword evidence="3" id="KW-1185">Reference proteome</keyword>
<feature type="region of interest" description="Disordered" evidence="1">
    <location>
        <begin position="101"/>
        <end position="124"/>
    </location>
</feature>
<dbReference type="AlphaFoldDB" id="A0AAN8ZA69"/>
<gene>
    <name evidence="2" type="ORF">RJ641_002173</name>
</gene>
<protein>
    <submittedName>
        <fullName evidence="2">Uncharacterized protein</fullName>
    </submittedName>
</protein>